<name>A0A1X1YMX9_9MYCO</name>
<keyword evidence="2" id="KW-1185">Reference proteome</keyword>
<proteinExistence type="predicted"/>
<dbReference type="EMBL" id="LQPG01000011">
    <property type="protein sequence ID" value="ORW12476.1"/>
    <property type="molecule type" value="Genomic_DNA"/>
</dbReference>
<dbReference type="Proteomes" id="UP000193866">
    <property type="component" value="Unassembled WGS sequence"/>
</dbReference>
<dbReference type="Gene3D" id="1.10.287.1060">
    <property type="entry name" value="ESAT-6-like"/>
    <property type="match status" value="1"/>
</dbReference>
<evidence type="ECO:0008006" key="3">
    <source>
        <dbReference type="Google" id="ProtNLM"/>
    </source>
</evidence>
<dbReference type="SUPFAM" id="SSF140453">
    <property type="entry name" value="EsxAB dimer-like"/>
    <property type="match status" value="1"/>
</dbReference>
<dbReference type="Pfam" id="PF06013">
    <property type="entry name" value="WXG100"/>
    <property type="match status" value="1"/>
</dbReference>
<gene>
    <name evidence="1" type="ORF">AWC16_08785</name>
</gene>
<dbReference type="OrthoDB" id="4231069at2"/>
<organism evidence="1 2">
    <name type="scientific">Mycolicibacter longobardus</name>
    <dbReference type="NCBI Taxonomy" id="1108812"/>
    <lineage>
        <taxon>Bacteria</taxon>
        <taxon>Bacillati</taxon>
        <taxon>Actinomycetota</taxon>
        <taxon>Actinomycetes</taxon>
        <taxon>Mycobacteriales</taxon>
        <taxon>Mycobacteriaceae</taxon>
        <taxon>Mycolicibacter</taxon>
    </lineage>
</organism>
<accession>A0A1X1YMX9</accession>
<evidence type="ECO:0000313" key="1">
    <source>
        <dbReference type="EMBL" id="ORW12476.1"/>
    </source>
</evidence>
<comment type="caution">
    <text evidence="1">The sequence shown here is derived from an EMBL/GenBank/DDBJ whole genome shotgun (WGS) entry which is preliminary data.</text>
</comment>
<dbReference type="STRING" id="1108812.AWC16_08785"/>
<dbReference type="InterPro" id="IPR036689">
    <property type="entry name" value="ESAT-6-like_sf"/>
</dbReference>
<dbReference type="AlphaFoldDB" id="A0A1X1YMX9"/>
<protein>
    <recommendedName>
        <fullName evidence="3">ESAT-6-like protein</fullName>
    </recommendedName>
</protein>
<evidence type="ECO:0000313" key="2">
    <source>
        <dbReference type="Proteomes" id="UP000193866"/>
    </source>
</evidence>
<dbReference type="InterPro" id="IPR010310">
    <property type="entry name" value="T7SS_ESAT-6-like"/>
</dbReference>
<reference evidence="1 2" key="1">
    <citation type="submission" date="2016-01" db="EMBL/GenBank/DDBJ databases">
        <title>The new phylogeny of the genus Mycobacterium.</title>
        <authorList>
            <person name="Tarcisio F."/>
            <person name="Conor M."/>
            <person name="Antonella G."/>
            <person name="Elisabetta G."/>
            <person name="Giulia F.S."/>
            <person name="Sara T."/>
            <person name="Anna F."/>
            <person name="Clotilde B."/>
            <person name="Roberto B."/>
            <person name="Veronica D.S."/>
            <person name="Fabio R."/>
            <person name="Monica P."/>
            <person name="Olivier J."/>
            <person name="Enrico T."/>
            <person name="Nicola S."/>
        </authorList>
    </citation>
    <scope>NUCLEOTIDE SEQUENCE [LARGE SCALE GENOMIC DNA]</scope>
    <source>
        <strain evidence="1 2">DSM 45394</strain>
    </source>
</reference>
<sequence>MVRRTVNEEDLVDAAHAMRQFCGIMKQRLDGVADGLKGLQQDWDGIAFDAFLDRVHGWQRWADEMNEVLSTMERNAHIAHRNYTHNAEVNIAMWGG</sequence>
<dbReference type="RefSeq" id="WP_085264083.1">
    <property type="nucleotide sequence ID" value="NZ_LQPG01000011.1"/>
</dbReference>